<dbReference type="InterPro" id="IPR030381">
    <property type="entry name" value="G_DYNAMIN_dom"/>
</dbReference>
<dbReference type="PROSITE" id="PS00410">
    <property type="entry name" value="G_DYNAMIN_1"/>
    <property type="match status" value="1"/>
</dbReference>
<comment type="caution">
    <text evidence="21">The sequence shown here is derived from an EMBL/GenBank/DDBJ whole genome shotgun (WGS) entry which is preliminary data.</text>
</comment>
<evidence type="ECO:0000256" key="3">
    <source>
        <dbReference type="ARBA" id="ARBA00011980"/>
    </source>
</evidence>
<feature type="region of interest" description="Disordered" evidence="18">
    <location>
        <begin position="157"/>
        <end position="181"/>
    </location>
</feature>
<dbReference type="InterPro" id="IPR020850">
    <property type="entry name" value="GED_dom"/>
</dbReference>
<dbReference type="GO" id="GO:0031623">
    <property type="term" value="P:receptor internalization"/>
    <property type="evidence" value="ECO:0007669"/>
    <property type="project" value="TreeGrafter"/>
</dbReference>
<dbReference type="PANTHER" id="PTHR11566">
    <property type="entry name" value="DYNAMIN"/>
    <property type="match status" value="1"/>
</dbReference>
<dbReference type="GO" id="GO:0005886">
    <property type="term" value="C:plasma membrane"/>
    <property type="evidence" value="ECO:0007669"/>
    <property type="project" value="TreeGrafter"/>
</dbReference>
<evidence type="ECO:0000259" key="19">
    <source>
        <dbReference type="PROSITE" id="PS51388"/>
    </source>
</evidence>
<evidence type="ECO:0000256" key="9">
    <source>
        <dbReference type="ARBA" id="ARBA00022842"/>
    </source>
</evidence>
<feature type="compositionally biased region" description="Basic and acidic residues" evidence="18">
    <location>
        <begin position="163"/>
        <end position="179"/>
    </location>
</feature>
<feature type="compositionally biased region" description="Low complexity" evidence="18">
    <location>
        <begin position="127"/>
        <end position="137"/>
    </location>
</feature>
<evidence type="ECO:0000256" key="12">
    <source>
        <dbReference type="ARBA" id="ARBA00023128"/>
    </source>
</evidence>
<accession>R4XCR1</accession>
<feature type="region of interest" description="Disordered" evidence="18">
    <location>
        <begin position="110"/>
        <end position="144"/>
    </location>
</feature>
<dbReference type="InterPro" id="IPR001401">
    <property type="entry name" value="Dynamin_GTPase"/>
</dbReference>
<evidence type="ECO:0000256" key="8">
    <source>
        <dbReference type="ARBA" id="ARBA00022801"/>
    </source>
</evidence>
<evidence type="ECO:0000256" key="14">
    <source>
        <dbReference type="ARBA" id="ARBA00023136"/>
    </source>
</evidence>
<dbReference type="InterPro" id="IPR022812">
    <property type="entry name" value="Dynamin"/>
</dbReference>
<dbReference type="GO" id="GO:0005525">
    <property type="term" value="F:GTP binding"/>
    <property type="evidence" value="ECO:0007669"/>
    <property type="project" value="UniProtKB-KW"/>
</dbReference>
<keyword evidence="9" id="KW-0460">Magnesium</keyword>
<dbReference type="STRING" id="1097556.R4XCR1"/>
<organism evidence="21 22">
    <name type="scientific">Taphrina deformans (strain PYCC 5710 / ATCC 11124 / CBS 356.35 / IMI 108563 / JCM 9778 / NBRC 8474)</name>
    <name type="common">Peach leaf curl fungus</name>
    <name type="synonym">Lalaria deformans</name>
    <dbReference type="NCBI Taxonomy" id="1097556"/>
    <lineage>
        <taxon>Eukaryota</taxon>
        <taxon>Fungi</taxon>
        <taxon>Dikarya</taxon>
        <taxon>Ascomycota</taxon>
        <taxon>Taphrinomycotina</taxon>
        <taxon>Taphrinomycetes</taxon>
        <taxon>Taphrinales</taxon>
        <taxon>Taphrinaceae</taxon>
        <taxon>Taphrina</taxon>
    </lineage>
</organism>
<evidence type="ECO:0000256" key="6">
    <source>
        <dbReference type="ARBA" id="ARBA00022741"/>
    </source>
</evidence>
<dbReference type="AlphaFoldDB" id="R4XCR1"/>
<keyword evidence="4" id="KW-0812">Transmembrane</keyword>
<evidence type="ECO:0000256" key="7">
    <source>
        <dbReference type="ARBA" id="ARBA00022792"/>
    </source>
</evidence>
<dbReference type="GO" id="GO:0005743">
    <property type="term" value="C:mitochondrial inner membrane"/>
    <property type="evidence" value="ECO:0007669"/>
    <property type="project" value="UniProtKB-SubCell"/>
</dbReference>
<evidence type="ECO:0000259" key="20">
    <source>
        <dbReference type="PROSITE" id="PS51718"/>
    </source>
</evidence>
<evidence type="ECO:0000256" key="15">
    <source>
        <dbReference type="ARBA" id="ARBA00023157"/>
    </source>
</evidence>
<dbReference type="PANTHER" id="PTHR11566:SF212">
    <property type="entry name" value="DYNAMIN"/>
    <property type="match status" value="1"/>
</dbReference>
<dbReference type="InterPro" id="IPR056495">
    <property type="entry name" value="LIS_MGM1"/>
</dbReference>
<dbReference type="InterPro" id="IPR045063">
    <property type="entry name" value="Dynamin_N"/>
</dbReference>
<keyword evidence="15" id="KW-1015">Disulfide bond</keyword>
<evidence type="ECO:0000256" key="1">
    <source>
        <dbReference type="ARBA" id="ARBA00004273"/>
    </source>
</evidence>
<dbReference type="Proteomes" id="UP000013776">
    <property type="component" value="Unassembled WGS sequence"/>
</dbReference>
<evidence type="ECO:0000256" key="11">
    <source>
        <dbReference type="ARBA" id="ARBA00022989"/>
    </source>
</evidence>
<evidence type="ECO:0000256" key="5">
    <source>
        <dbReference type="ARBA" id="ARBA00022723"/>
    </source>
</evidence>
<comment type="catalytic activity">
    <reaction evidence="16">
        <text>GTP + H2O = GDP + phosphate + H(+)</text>
        <dbReference type="Rhea" id="RHEA:19669"/>
        <dbReference type="ChEBI" id="CHEBI:15377"/>
        <dbReference type="ChEBI" id="CHEBI:15378"/>
        <dbReference type="ChEBI" id="CHEBI:37565"/>
        <dbReference type="ChEBI" id="CHEBI:43474"/>
        <dbReference type="ChEBI" id="CHEBI:58189"/>
        <dbReference type="EC" id="3.6.5.5"/>
    </reaction>
</comment>
<dbReference type="PRINTS" id="PR00195">
    <property type="entry name" value="DYNAMIN"/>
</dbReference>
<evidence type="ECO:0000256" key="4">
    <source>
        <dbReference type="ARBA" id="ARBA00022692"/>
    </source>
</evidence>
<evidence type="ECO:0000256" key="2">
    <source>
        <dbReference type="ARBA" id="ARBA00004569"/>
    </source>
</evidence>
<keyword evidence="14" id="KW-0472">Membrane</keyword>
<dbReference type="Pfam" id="PF24550">
    <property type="entry name" value="LIS_MGM1"/>
    <property type="match status" value="1"/>
</dbReference>
<evidence type="ECO:0000256" key="10">
    <source>
        <dbReference type="ARBA" id="ARBA00022946"/>
    </source>
</evidence>
<dbReference type="EMBL" id="CAHR02000025">
    <property type="protein sequence ID" value="CCG81100.1"/>
    <property type="molecule type" value="Genomic_DNA"/>
</dbReference>
<dbReference type="InterPro" id="IPR000375">
    <property type="entry name" value="Dynamin_stalk"/>
</dbReference>
<keyword evidence="8" id="KW-0378">Hydrolase</keyword>
<dbReference type="GO" id="GO:0005758">
    <property type="term" value="C:mitochondrial intermembrane space"/>
    <property type="evidence" value="ECO:0007669"/>
    <property type="project" value="UniProtKB-SubCell"/>
</dbReference>
<keyword evidence="12" id="KW-0496">Mitochondrion</keyword>
<keyword evidence="11" id="KW-1133">Transmembrane helix</keyword>
<dbReference type="CDD" id="cd08771">
    <property type="entry name" value="DLP_1"/>
    <property type="match status" value="1"/>
</dbReference>
<keyword evidence="5" id="KW-0479">Metal-binding</keyword>
<feature type="domain" description="GED" evidence="19">
    <location>
        <begin position="748"/>
        <end position="841"/>
    </location>
</feature>
<dbReference type="GO" id="GO:0005874">
    <property type="term" value="C:microtubule"/>
    <property type="evidence" value="ECO:0007669"/>
    <property type="project" value="TreeGrafter"/>
</dbReference>
<reference evidence="21 22" key="1">
    <citation type="journal article" date="2013" name="MBio">
        <title>Genome sequencing of the plant pathogen Taphrina deformans, the causal agent of peach leaf curl.</title>
        <authorList>
            <person name="Cisse O.H."/>
            <person name="Almeida J.M.G.C.F."/>
            <person name="Fonseca A."/>
            <person name="Kumar A.A."/>
            <person name="Salojaervi J."/>
            <person name="Overmyer K."/>
            <person name="Hauser P.M."/>
            <person name="Pagni M."/>
        </authorList>
    </citation>
    <scope>NUCLEOTIDE SEQUENCE [LARGE SCALE GENOMIC DNA]</scope>
    <source>
        <strain evidence="22">PYCC 5710 / ATCC 11124 / CBS 356.35 / IMI 108563 / JCM 9778 / NBRC 8474</strain>
    </source>
</reference>
<comment type="subcellular location">
    <subcellularLocation>
        <location evidence="1">Mitochondrion inner membrane</location>
    </subcellularLocation>
    <subcellularLocation>
        <location evidence="2">Mitochondrion intermembrane space</location>
    </subcellularLocation>
</comment>
<dbReference type="PROSITE" id="PS51388">
    <property type="entry name" value="GED"/>
    <property type="match status" value="1"/>
</dbReference>
<sequence>MLVSQANVALISRSSTKRALSYATVPRILFSLVRIPAFIGATVTAGVVYVQYKVEEGTRYTKDLVGRSVEWLGDTWSSTKEAVERNTDFDVPAIRIPKWMQDALRIQETENGYERKPPTMAMKQSTPPSSSGGPSNDDGPKNGAATATTAAAAVYLYSDDQEEPSKKDKETQTTKKGGDEQMMVLTRKMIEIRNLLKQIDKTEALTLPSIVVIGSQSSGKSSVLESIVGHEFLPKGSNMVTRRPIELTLINTPHASAEYGMFPALGNAKITDFAQIQSTLTTMNKAVTDEECVSDDPIQLNIYSPNVPDLTLIDLPGYIQIQSKNQPADLKWKIAELCEKYIKEPNIILAVCAADVDLANSPALRASRKVDPLGIRTLGVVTKMDLVTPDRGAAILKDSNYPLSLGYVGVICKALPASSGGLFNKRENVFDLMSRNEKAFFGSSAVYAPEAGCMVGTQTLRKSLMRVLENSMASSLQSTSDAIRMELEEASYQYKVQYNDRNLTADTYVAETIDKFKHDFKQFSEQYGKQQVRSMLKEQLDQRVMDLLAERYWSAPEIMQWAEEPLEDVHWERKLEATQSALTRMGIGRLSTTAVTSRMIESMQELSLNGSLRSHPFAREIINNATRDIMNSRYHATSEQVENCIKPYKFEVDVEPNEWTAARQKATKLLEEEISMVQAEYKKLANAIGSRTLSRVMDYTSSGRETKESMGYSSALLDKGRAATFLKERETLLSLRLKFLKSKPCSNTSGKYVCPEIFLNAVAHKLTTTAVLFINVELLSEFFYQFPREIDNRLIHNLNREQVELFAKEDPKVKAHIDLQQKKELLELALNKMQSIMMLEKDRNGIAGAEIPSLRQGRRGYW</sequence>
<dbReference type="eggNOG" id="KOG0446">
    <property type="taxonomic scope" value="Eukaryota"/>
</dbReference>
<keyword evidence="22" id="KW-1185">Reference proteome</keyword>
<dbReference type="GO" id="GO:0061024">
    <property type="term" value="P:membrane organization"/>
    <property type="evidence" value="ECO:0007669"/>
    <property type="project" value="UniProtKB-ARBA"/>
</dbReference>
<proteinExistence type="inferred from homology"/>
<dbReference type="GO" id="GO:0008017">
    <property type="term" value="F:microtubule binding"/>
    <property type="evidence" value="ECO:0007669"/>
    <property type="project" value="TreeGrafter"/>
</dbReference>
<keyword evidence="6 17" id="KW-0547">Nucleotide-binding</keyword>
<dbReference type="Pfam" id="PF01031">
    <property type="entry name" value="Dynamin_M"/>
    <property type="match status" value="1"/>
</dbReference>
<dbReference type="SMART" id="SM00053">
    <property type="entry name" value="DYNc"/>
    <property type="match status" value="1"/>
</dbReference>
<feature type="domain" description="Dynamin-type G" evidence="20">
    <location>
        <begin position="204"/>
        <end position="477"/>
    </location>
</feature>
<dbReference type="GO" id="GO:0003924">
    <property type="term" value="F:GTPase activity"/>
    <property type="evidence" value="ECO:0007669"/>
    <property type="project" value="InterPro"/>
</dbReference>
<dbReference type="SUPFAM" id="SSF52540">
    <property type="entry name" value="P-loop containing nucleoside triphosphate hydrolases"/>
    <property type="match status" value="1"/>
</dbReference>
<dbReference type="Pfam" id="PF00350">
    <property type="entry name" value="Dynamin_N"/>
    <property type="match status" value="1"/>
</dbReference>
<dbReference type="EC" id="3.6.5.5" evidence="3"/>
<keyword evidence="10" id="KW-0809">Transit peptide</keyword>
<dbReference type="GO" id="GO:0046872">
    <property type="term" value="F:metal ion binding"/>
    <property type="evidence" value="ECO:0007669"/>
    <property type="project" value="UniProtKB-KW"/>
</dbReference>
<dbReference type="OrthoDB" id="5061070at2759"/>
<gene>
    <name evidence="21" type="ORF">TAPDE_000790</name>
</gene>
<keyword evidence="13 17" id="KW-0342">GTP-binding</keyword>
<name>R4XCR1_TAPDE</name>
<dbReference type="InterPro" id="IPR027417">
    <property type="entry name" value="P-loop_NTPase"/>
</dbReference>
<evidence type="ECO:0000313" key="21">
    <source>
        <dbReference type="EMBL" id="CCG81100.1"/>
    </source>
</evidence>
<dbReference type="Gene3D" id="3.40.50.300">
    <property type="entry name" value="P-loop containing nucleotide triphosphate hydrolases"/>
    <property type="match status" value="1"/>
</dbReference>
<keyword evidence="7" id="KW-0999">Mitochondrion inner membrane</keyword>
<comment type="similarity">
    <text evidence="17">Belongs to the TRAFAC class dynamin-like GTPase superfamily. Dynamin/Fzo/YdjA family.</text>
</comment>
<evidence type="ECO:0000256" key="17">
    <source>
        <dbReference type="RuleBase" id="RU003932"/>
    </source>
</evidence>
<evidence type="ECO:0000313" key="22">
    <source>
        <dbReference type="Proteomes" id="UP000013776"/>
    </source>
</evidence>
<evidence type="ECO:0000256" key="18">
    <source>
        <dbReference type="SAM" id="MobiDB-lite"/>
    </source>
</evidence>
<dbReference type="PROSITE" id="PS51718">
    <property type="entry name" value="G_DYNAMIN_2"/>
    <property type="match status" value="1"/>
</dbReference>
<dbReference type="VEuPathDB" id="FungiDB:TAPDE_000790"/>
<dbReference type="InterPro" id="IPR019762">
    <property type="entry name" value="Dynamin_GTPase_CS"/>
</dbReference>
<protein>
    <recommendedName>
        <fullName evidence="3">dynamin GTPase</fullName>
        <ecNumber evidence="3">3.6.5.5</ecNumber>
    </recommendedName>
</protein>
<evidence type="ECO:0000256" key="16">
    <source>
        <dbReference type="ARBA" id="ARBA00048040"/>
    </source>
</evidence>
<evidence type="ECO:0000256" key="13">
    <source>
        <dbReference type="ARBA" id="ARBA00023134"/>
    </source>
</evidence>
<dbReference type="FunFam" id="3.40.50.300:FF:000741">
    <property type="entry name" value="Putative mitochondrial dynamin GTPase"/>
    <property type="match status" value="1"/>
</dbReference>